<dbReference type="GO" id="GO:0004190">
    <property type="term" value="F:aspartic-type endopeptidase activity"/>
    <property type="evidence" value="ECO:0007669"/>
    <property type="project" value="UniProtKB-EC"/>
</dbReference>
<organism evidence="12 13">
    <name type="scientific">Bifidobacterium favimelis</name>
    <dbReference type="NCBI Taxonomy" id="3122979"/>
    <lineage>
        <taxon>Bacteria</taxon>
        <taxon>Bacillati</taxon>
        <taxon>Actinomycetota</taxon>
        <taxon>Actinomycetes</taxon>
        <taxon>Bifidobacteriales</taxon>
        <taxon>Bifidobacteriaceae</taxon>
        <taxon>Bifidobacterium</taxon>
    </lineage>
</organism>
<keyword evidence="5 9" id="KW-0064">Aspartyl protease</keyword>
<dbReference type="PANTHER" id="PTHR33695">
    <property type="entry name" value="LIPOPROTEIN SIGNAL PEPTIDASE"/>
    <property type="match status" value="1"/>
</dbReference>
<dbReference type="PANTHER" id="PTHR33695:SF1">
    <property type="entry name" value="LIPOPROTEIN SIGNAL PEPTIDASE"/>
    <property type="match status" value="1"/>
</dbReference>
<feature type="transmembrane region" description="Helical" evidence="9">
    <location>
        <begin position="73"/>
        <end position="89"/>
    </location>
</feature>
<dbReference type="PRINTS" id="PR00781">
    <property type="entry name" value="LIPOSIGPTASE"/>
</dbReference>
<comment type="subcellular location">
    <subcellularLocation>
        <location evidence="9">Cell membrane</location>
        <topology evidence="9">Multi-pass membrane protein</topology>
    </subcellularLocation>
</comment>
<feature type="transmembrane region" description="Helical" evidence="9">
    <location>
        <begin position="109"/>
        <end position="134"/>
    </location>
</feature>
<dbReference type="Pfam" id="PF01252">
    <property type="entry name" value="Peptidase_A8"/>
    <property type="match status" value="1"/>
</dbReference>
<keyword evidence="13" id="KW-1185">Reference proteome</keyword>
<evidence type="ECO:0000256" key="1">
    <source>
        <dbReference type="ARBA" id="ARBA00006139"/>
    </source>
</evidence>
<evidence type="ECO:0000256" key="3">
    <source>
        <dbReference type="ARBA" id="ARBA00022670"/>
    </source>
</evidence>
<gene>
    <name evidence="9" type="primary">lspA</name>
    <name evidence="12" type="ORF">V8P97_05325</name>
</gene>
<dbReference type="RefSeq" id="WP_340469773.1">
    <property type="nucleotide sequence ID" value="NZ_JBANBB010000001.1"/>
</dbReference>
<reference evidence="12 13" key="1">
    <citation type="submission" date="2024-02" db="EMBL/GenBank/DDBJ databases">
        <title>Bifidobacterium honeyensis sp. nov., isolated from the comb honey.</title>
        <authorList>
            <person name="Liu W."/>
            <person name="Li Y."/>
        </authorList>
    </citation>
    <scope>NUCLEOTIDE SEQUENCE [LARGE SCALE GENOMIC DNA]</scope>
    <source>
        <strain evidence="12 13">IMAU50988</strain>
    </source>
</reference>
<evidence type="ECO:0000256" key="7">
    <source>
        <dbReference type="ARBA" id="ARBA00022989"/>
    </source>
</evidence>
<dbReference type="InterPro" id="IPR001872">
    <property type="entry name" value="Peptidase_A8"/>
</dbReference>
<evidence type="ECO:0000256" key="6">
    <source>
        <dbReference type="ARBA" id="ARBA00022801"/>
    </source>
</evidence>
<evidence type="ECO:0000256" key="5">
    <source>
        <dbReference type="ARBA" id="ARBA00022750"/>
    </source>
</evidence>
<evidence type="ECO:0000256" key="10">
    <source>
        <dbReference type="RuleBase" id="RU004181"/>
    </source>
</evidence>
<evidence type="ECO:0000313" key="13">
    <source>
        <dbReference type="Proteomes" id="UP001373159"/>
    </source>
</evidence>
<evidence type="ECO:0000256" key="9">
    <source>
        <dbReference type="HAMAP-Rule" id="MF_00161"/>
    </source>
</evidence>
<dbReference type="HAMAP" id="MF_00161">
    <property type="entry name" value="LspA"/>
    <property type="match status" value="1"/>
</dbReference>
<keyword evidence="3 9" id="KW-0645">Protease</keyword>
<keyword evidence="8 9" id="KW-0472">Membrane</keyword>
<feature type="active site" evidence="9">
    <location>
        <position position="118"/>
    </location>
</feature>
<comment type="catalytic activity">
    <reaction evidence="9">
        <text>Release of signal peptides from bacterial membrane prolipoproteins. Hydrolyzes -Xaa-Yaa-Zaa-|-(S,diacylglyceryl)Cys-, in which Xaa is hydrophobic (preferably Leu), and Yaa (Ala or Ser) and Zaa (Gly or Ala) have small, neutral side chains.</text>
        <dbReference type="EC" id="3.4.23.36"/>
    </reaction>
</comment>
<comment type="pathway">
    <text evidence="9">Protein modification; lipoprotein biosynthesis (signal peptide cleavage).</text>
</comment>
<proteinExistence type="inferred from homology"/>
<keyword evidence="2 9" id="KW-1003">Cell membrane</keyword>
<feature type="region of interest" description="Disordered" evidence="11">
    <location>
        <begin position="142"/>
        <end position="166"/>
    </location>
</feature>
<keyword evidence="4 9" id="KW-0812">Transmembrane</keyword>
<protein>
    <recommendedName>
        <fullName evidence="9">Lipoprotein signal peptidase</fullName>
        <ecNumber evidence="9">3.4.23.36</ecNumber>
    </recommendedName>
    <alternativeName>
        <fullName evidence="9">Prolipoprotein signal peptidase</fullName>
    </alternativeName>
    <alternativeName>
        <fullName evidence="9">Signal peptidase II</fullName>
        <shortName evidence="9">SPase II</shortName>
    </alternativeName>
</protein>
<comment type="caution">
    <text evidence="12">The sequence shown here is derived from an EMBL/GenBank/DDBJ whole genome shotgun (WGS) entry which is preliminary data.</text>
</comment>
<dbReference type="EMBL" id="JBANBB010000001">
    <property type="protein sequence ID" value="MEK0306883.1"/>
    <property type="molecule type" value="Genomic_DNA"/>
</dbReference>
<evidence type="ECO:0000256" key="8">
    <source>
        <dbReference type="ARBA" id="ARBA00023136"/>
    </source>
</evidence>
<evidence type="ECO:0000313" key="12">
    <source>
        <dbReference type="EMBL" id="MEK0306883.1"/>
    </source>
</evidence>
<comment type="similarity">
    <text evidence="1 9 10">Belongs to the peptidase A8 family.</text>
</comment>
<name>A0ABU8ZNS2_9BIFI</name>
<comment type="caution">
    <text evidence="9">Lacks conserved residue(s) required for the propagation of feature annotation.</text>
</comment>
<accession>A0ABU8ZNS2</accession>
<comment type="function">
    <text evidence="9">This protein specifically catalyzes the removal of signal peptides from prolipoproteins.</text>
</comment>
<sequence length="166" mass="16973">MAVDQVTKALAQLRLADGRSRTVIRGILSLRLVRNPGASLGLGAGHTWIISLLAAAACIIFIVLAIRTTSYRWTIVLSLALAGAAGNLTDRIAYAGGFLDGAVVDFLDYGWSIGNIADIFLTLAGVAVVVMILAEVPFREGSPAPGPATGKRPDGGGTGAEGDAAA</sequence>
<feature type="active site" evidence="9">
    <location>
        <position position="105"/>
    </location>
</feature>
<keyword evidence="6 9" id="KW-0378">Hydrolase</keyword>
<keyword evidence="7 9" id="KW-1133">Transmembrane helix</keyword>
<evidence type="ECO:0000256" key="2">
    <source>
        <dbReference type="ARBA" id="ARBA00022475"/>
    </source>
</evidence>
<evidence type="ECO:0000256" key="11">
    <source>
        <dbReference type="SAM" id="MobiDB-lite"/>
    </source>
</evidence>
<feature type="transmembrane region" description="Helical" evidence="9">
    <location>
        <begin position="48"/>
        <end position="66"/>
    </location>
</feature>
<evidence type="ECO:0000256" key="4">
    <source>
        <dbReference type="ARBA" id="ARBA00022692"/>
    </source>
</evidence>
<dbReference type="EC" id="3.4.23.36" evidence="9"/>
<dbReference type="Proteomes" id="UP001373159">
    <property type="component" value="Unassembled WGS sequence"/>
</dbReference>